<dbReference type="KEGG" id="samy:DB32_003041"/>
<dbReference type="STRING" id="927083.DB32_003041"/>
<evidence type="ECO:0000313" key="4">
    <source>
        <dbReference type="EMBL" id="AKF05892.1"/>
    </source>
</evidence>
<keyword evidence="5" id="KW-1185">Reference proteome</keyword>
<keyword evidence="2" id="KW-1133">Transmembrane helix</keyword>
<dbReference type="InterPro" id="IPR017850">
    <property type="entry name" value="Alkaline_phosphatase_core_sf"/>
</dbReference>
<dbReference type="RefSeq" id="WP_053233114.1">
    <property type="nucleotide sequence ID" value="NZ_CP011125.1"/>
</dbReference>
<dbReference type="SUPFAM" id="SSF53649">
    <property type="entry name" value="Alkaline phosphatase-like"/>
    <property type="match status" value="1"/>
</dbReference>
<organism evidence="4 5">
    <name type="scientific">Sandaracinus amylolyticus</name>
    <dbReference type="NCBI Taxonomy" id="927083"/>
    <lineage>
        <taxon>Bacteria</taxon>
        <taxon>Pseudomonadati</taxon>
        <taxon>Myxococcota</taxon>
        <taxon>Polyangia</taxon>
        <taxon>Polyangiales</taxon>
        <taxon>Sandaracinaceae</taxon>
        <taxon>Sandaracinus</taxon>
    </lineage>
</organism>
<dbReference type="Gene3D" id="3.30.1120.10">
    <property type="match status" value="1"/>
</dbReference>
<reference evidence="4 5" key="1">
    <citation type="submission" date="2015-03" db="EMBL/GenBank/DDBJ databases">
        <title>Genome assembly of Sandaracinus amylolyticus DSM 53668.</title>
        <authorList>
            <person name="Sharma G."/>
            <person name="Subramanian S."/>
        </authorList>
    </citation>
    <scope>NUCLEOTIDE SEQUENCE [LARGE SCALE GENOMIC DNA]</scope>
    <source>
        <strain evidence="4 5">DSM 53668</strain>
    </source>
</reference>
<dbReference type="Proteomes" id="UP000034883">
    <property type="component" value="Chromosome"/>
</dbReference>
<accession>A0A0F6W2P0</accession>
<evidence type="ECO:0000256" key="2">
    <source>
        <dbReference type="SAM" id="Phobius"/>
    </source>
</evidence>
<evidence type="ECO:0000256" key="1">
    <source>
        <dbReference type="ARBA" id="ARBA00008779"/>
    </source>
</evidence>
<gene>
    <name evidence="4" type="ORF">DB32_003041</name>
</gene>
<proteinExistence type="inferred from homology"/>
<dbReference type="GO" id="GO:0004065">
    <property type="term" value="F:arylsulfatase activity"/>
    <property type="evidence" value="ECO:0007669"/>
    <property type="project" value="TreeGrafter"/>
</dbReference>
<dbReference type="Pfam" id="PF11617">
    <property type="entry name" value="Cu-binding_MopE"/>
    <property type="match status" value="1"/>
</dbReference>
<feature type="transmembrane region" description="Helical" evidence="2">
    <location>
        <begin position="197"/>
        <end position="217"/>
    </location>
</feature>
<dbReference type="Pfam" id="PF00884">
    <property type="entry name" value="Sulfatase"/>
    <property type="match status" value="1"/>
</dbReference>
<dbReference type="PANTHER" id="PTHR42693">
    <property type="entry name" value="ARYLSULFATASE FAMILY MEMBER"/>
    <property type="match status" value="1"/>
</dbReference>
<feature type="transmembrane region" description="Helical" evidence="2">
    <location>
        <begin position="163"/>
        <end position="185"/>
    </location>
</feature>
<keyword evidence="2" id="KW-0472">Membrane</keyword>
<dbReference type="Gene3D" id="3.40.720.10">
    <property type="entry name" value="Alkaline Phosphatase, subunit A"/>
    <property type="match status" value="1"/>
</dbReference>
<comment type="similarity">
    <text evidence="1">Belongs to the sulfatase family.</text>
</comment>
<keyword evidence="2" id="KW-0812">Transmembrane</keyword>
<feature type="transmembrane region" description="Helical" evidence="2">
    <location>
        <begin position="229"/>
        <end position="249"/>
    </location>
</feature>
<sequence length="877" mass="95567">MSVVVTMLASVVLAIADIAQSPIRTTAPRVGPSDFVVAALHIGALYVACGAAVGVALGLAVAIVGRGRAAGATLERLGTGAHWLRPDPPGVARVIATAIAAIGLFATAAGLHVVAVSRFHRADLAGYLVGAVVVAAAWVLSALRAAIAVALRPVIAGLGRAGTRASIAILALVLVVAVTAIFLALHPEILLAYDPVALAWIPAIGVAWIACAALSVARMRRARRARVRALAAVLVVLATVALLTSATTFGESNRVRSVVEQRSVIGRRVIRLLSPITDRDGDRYSWAFGGGDCDDTNASIHPGALDEPGDDVDQDCFGGDGSPNVVERGLGRFGAPVEGLAQPNFLVVTIDALRRDHLGAYGYSRPTSPNIDAFLGDAVDFREVVPQSSRSLRSIPAMWTGNYASEVAYGPEYLWPSLLQENVTAPELLRDRAGYETSVIMATDYFERMTDFFQGFEQVTQFEMPDPPRERAVNEALPEMRRLAASGQPWLLWVHLYNCHVPYLQDGVESQFGSEQVDLYDTEITLADRQFQRLLDALDELGLRDRTVVVLASDHGEGFGEHGTFGHSTTLYEEELRSLLAVRVPGVAARRVDQPVGLLDVAPTILNLARVEPNQEISGVSLVPFMTGEREPDADRPIFAELLPDGLHPYDVKVMRRGARKLMWWVRDGTFQYFDLQADPAEEHDLSDERRADALEMMSALRAWIAGSARAENRTDTFVDRNRLRAMPTVTHPVEIRYPGMFTVVGIDMPRDRFTHGEAIPLTFYYRVDGQIDSDLFFYVDIAGPPGVRIPAHFHAWHFPLHSRYPTSRWVPGEIVRDPTPIVIPEELTAPVRLHLSLRVRDGDRILSADVDGESLTTVPLMDLDVVPRAELSTSPR</sequence>
<name>A0A0F6W2P0_9BACT</name>
<dbReference type="EMBL" id="CP011125">
    <property type="protein sequence ID" value="AKF05892.1"/>
    <property type="molecule type" value="Genomic_DNA"/>
</dbReference>
<evidence type="ECO:0000313" key="5">
    <source>
        <dbReference type="Proteomes" id="UP000034883"/>
    </source>
</evidence>
<feature type="domain" description="Sulfatase N-terminal" evidence="3">
    <location>
        <begin position="343"/>
        <end position="609"/>
    </location>
</feature>
<dbReference type="InterPro" id="IPR000917">
    <property type="entry name" value="Sulfatase_N"/>
</dbReference>
<protein>
    <submittedName>
        <fullName evidence="4">Choline-sulfatase</fullName>
    </submittedName>
</protein>
<dbReference type="PANTHER" id="PTHR42693:SF33">
    <property type="entry name" value="ARYLSULFATASE"/>
    <property type="match status" value="1"/>
</dbReference>
<evidence type="ECO:0000259" key="3">
    <source>
        <dbReference type="Pfam" id="PF00884"/>
    </source>
</evidence>
<dbReference type="AlphaFoldDB" id="A0A0F6W2P0"/>
<dbReference type="OrthoDB" id="5500422at2"/>
<dbReference type="CDD" id="cd16148">
    <property type="entry name" value="sulfatase_like"/>
    <property type="match status" value="1"/>
</dbReference>
<dbReference type="InterPro" id="IPR050738">
    <property type="entry name" value="Sulfatase"/>
</dbReference>
<dbReference type="InterPro" id="IPR021655">
    <property type="entry name" value="Put_metal-bd"/>
</dbReference>
<feature type="transmembrane region" description="Helical" evidence="2">
    <location>
        <begin position="35"/>
        <end position="64"/>
    </location>
</feature>
<feature type="transmembrane region" description="Helical" evidence="2">
    <location>
        <begin position="127"/>
        <end position="151"/>
    </location>
</feature>
<feature type="transmembrane region" description="Helical" evidence="2">
    <location>
        <begin position="94"/>
        <end position="115"/>
    </location>
</feature>